<name>A0A3B1BHN2_9ZZZZ</name>
<dbReference type="Gene3D" id="3.30.830.10">
    <property type="entry name" value="Metalloenzyme, LuxS/M16 peptidase-like"/>
    <property type="match status" value="2"/>
</dbReference>
<feature type="domain" description="Peptidase M16 C-terminal" evidence="8">
    <location>
        <begin position="188"/>
        <end position="369"/>
    </location>
</feature>
<dbReference type="GO" id="GO:0004222">
    <property type="term" value="F:metalloendopeptidase activity"/>
    <property type="evidence" value="ECO:0007669"/>
    <property type="project" value="InterPro"/>
</dbReference>
<evidence type="ECO:0000259" key="8">
    <source>
        <dbReference type="Pfam" id="PF05193"/>
    </source>
</evidence>
<dbReference type="Pfam" id="PF05193">
    <property type="entry name" value="Peptidase_M16_C"/>
    <property type="match status" value="1"/>
</dbReference>
<dbReference type="AlphaFoldDB" id="A0A3B1BHN2"/>
<dbReference type="InterPro" id="IPR011249">
    <property type="entry name" value="Metalloenz_LuxS/M16"/>
</dbReference>
<keyword evidence="6" id="KW-0482">Metalloprotease</keyword>
<sequence length="455" mass="51223">MRHFIWMFILFCHAVAASAGGKVHEYRLSNGMKVIVKEDHRAPIVVSQVWYKVGSSYEHRGITGVSHVLEHMMFKGTKKHPPGEFSRIIAANGGRENAFTGRDYTAYFQTLSKDRLEVSFEMEADRMRNLILPADEFAKEVEVVKEERRLRTEDKPTSLTYEQFNAIAYRSSPYRNPVIGWMNDLDNMQVEDLQIWYQRWYAPNNATLVVVGDVEPEAVFALAKKHFGPFKAERIIKPKPSKEPEQLGMIRLKVRAPARQPYLLMGYKTPAISTAEEEWEPYALEVLAAVLDGGGSARFARNLVRGQEIAVSAGVSYSGFSRLSGMLMVSGSPADGHSMEELEAALLAELELVKKEPVSQQELARIQAQVIAAKVYEQDTVFYQAMEIGTLETIGLDWRLGEEYVDRLKAVTAEQVQAVAKKYLVENHLTVALLDPLPMDTEKSVSRSTGGHHGR</sequence>
<evidence type="ECO:0000256" key="2">
    <source>
        <dbReference type="ARBA" id="ARBA00022670"/>
    </source>
</evidence>
<dbReference type="GO" id="GO:0046872">
    <property type="term" value="F:metal ion binding"/>
    <property type="evidence" value="ECO:0007669"/>
    <property type="project" value="UniProtKB-KW"/>
</dbReference>
<protein>
    <submittedName>
        <fullName evidence="9">FIG015547: peptidase, M16 family</fullName>
    </submittedName>
</protein>
<keyword evidence="5" id="KW-0862">Zinc</keyword>
<dbReference type="InterPro" id="IPR007863">
    <property type="entry name" value="Peptidase_M16_C"/>
</dbReference>
<feature type="domain" description="Peptidase M16 N-terminal" evidence="7">
    <location>
        <begin position="33"/>
        <end position="179"/>
    </location>
</feature>
<dbReference type="InterPro" id="IPR011765">
    <property type="entry name" value="Pept_M16_N"/>
</dbReference>
<dbReference type="GO" id="GO:0006508">
    <property type="term" value="P:proteolysis"/>
    <property type="evidence" value="ECO:0007669"/>
    <property type="project" value="UniProtKB-KW"/>
</dbReference>
<accession>A0A3B1BHN2</accession>
<dbReference type="SUPFAM" id="SSF63411">
    <property type="entry name" value="LuxS/MPP-like metallohydrolase"/>
    <property type="match status" value="2"/>
</dbReference>
<evidence type="ECO:0000256" key="5">
    <source>
        <dbReference type="ARBA" id="ARBA00022833"/>
    </source>
</evidence>
<dbReference type="InterPro" id="IPR050626">
    <property type="entry name" value="Peptidase_M16"/>
</dbReference>
<dbReference type="PANTHER" id="PTHR43690:SF17">
    <property type="entry name" value="PROTEIN YHJJ"/>
    <property type="match status" value="1"/>
</dbReference>
<proteinExistence type="inferred from homology"/>
<evidence type="ECO:0000256" key="6">
    <source>
        <dbReference type="ARBA" id="ARBA00023049"/>
    </source>
</evidence>
<dbReference type="EMBL" id="UOFX01000084">
    <property type="protein sequence ID" value="VAX11334.1"/>
    <property type="molecule type" value="Genomic_DNA"/>
</dbReference>
<evidence type="ECO:0000256" key="3">
    <source>
        <dbReference type="ARBA" id="ARBA00022723"/>
    </source>
</evidence>
<gene>
    <name evidence="9" type="ORF">MNBD_GAMMA26-2659</name>
</gene>
<organism evidence="9">
    <name type="scientific">hydrothermal vent metagenome</name>
    <dbReference type="NCBI Taxonomy" id="652676"/>
    <lineage>
        <taxon>unclassified sequences</taxon>
        <taxon>metagenomes</taxon>
        <taxon>ecological metagenomes</taxon>
    </lineage>
</organism>
<keyword evidence="2" id="KW-0645">Protease</keyword>
<reference evidence="9" key="1">
    <citation type="submission" date="2018-06" db="EMBL/GenBank/DDBJ databases">
        <authorList>
            <person name="Zhirakovskaya E."/>
        </authorList>
    </citation>
    <scope>NUCLEOTIDE SEQUENCE</scope>
</reference>
<keyword evidence="3" id="KW-0479">Metal-binding</keyword>
<evidence type="ECO:0000256" key="1">
    <source>
        <dbReference type="ARBA" id="ARBA00007261"/>
    </source>
</evidence>
<evidence type="ECO:0000313" key="9">
    <source>
        <dbReference type="EMBL" id="VAX11334.1"/>
    </source>
</evidence>
<dbReference type="Pfam" id="PF00675">
    <property type="entry name" value="Peptidase_M16"/>
    <property type="match status" value="1"/>
</dbReference>
<dbReference type="InterPro" id="IPR001431">
    <property type="entry name" value="Pept_M16_Zn_BS"/>
</dbReference>
<dbReference type="PANTHER" id="PTHR43690">
    <property type="entry name" value="NARDILYSIN"/>
    <property type="match status" value="1"/>
</dbReference>
<keyword evidence="4" id="KW-0378">Hydrolase</keyword>
<evidence type="ECO:0000256" key="4">
    <source>
        <dbReference type="ARBA" id="ARBA00022801"/>
    </source>
</evidence>
<comment type="similarity">
    <text evidence="1">Belongs to the peptidase M16 family.</text>
</comment>
<dbReference type="PROSITE" id="PS00143">
    <property type="entry name" value="INSULINASE"/>
    <property type="match status" value="1"/>
</dbReference>
<evidence type="ECO:0000259" key="7">
    <source>
        <dbReference type="Pfam" id="PF00675"/>
    </source>
</evidence>